<dbReference type="InterPro" id="IPR052705">
    <property type="entry name" value="Gliding_Motility_GTPase"/>
</dbReference>
<dbReference type="InterPro" id="IPR000795">
    <property type="entry name" value="T_Tr_GTP-bd_dom"/>
</dbReference>
<reference evidence="2 3" key="1">
    <citation type="submission" date="2017-11" db="EMBL/GenBank/DDBJ databases">
        <title>Isolation and Characterization of Family Methanocellaceae Species from Potential Methane Hydrate Area Offshore Southwestern Taiwan.</title>
        <authorList>
            <person name="Zhang W.-L."/>
            <person name="Chen W.-C."/>
            <person name="Lai M.-C."/>
            <person name="Chen S.-C."/>
        </authorList>
    </citation>
    <scope>NUCLEOTIDE SEQUENCE [LARGE SCALE GENOMIC DNA]</scope>
    <source>
        <strain evidence="2 3">CWC-04</strain>
    </source>
</reference>
<evidence type="ECO:0000313" key="3">
    <source>
        <dbReference type="Proteomes" id="UP001320159"/>
    </source>
</evidence>
<dbReference type="RefSeq" id="WP_230743269.1">
    <property type="nucleotide sequence ID" value="NZ_PGCK01000016.1"/>
</dbReference>
<keyword evidence="3" id="KW-1185">Reference proteome</keyword>
<organism evidence="2 3">
    <name type="scientific">Methanooceanicella nereidis</name>
    <dbReference type="NCBI Taxonomy" id="2052831"/>
    <lineage>
        <taxon>Archaea</taxon>
        <taxon>Methanobacteriati</taxon>
        <taxon>Methanobacteriota</taxon>
        <taxon>Stenosarchaea group</taxon>
        <taxon>Methanomicrobia</taxon>
        <taxon>Methanocellales</taxon>
        <taxon>Methanocellaceae</taxon>
        <taxon>Methanooceanicella</taxon>
    </lineage>
</organism>
<name>A0AAP2W7C4_9EURY</name>
<dbReference type="PANTHER" id="PTHR42708">
    <property type="entry name" value="ATP/GTP-BINDING PROTEIN-RELATED"/>
    <property type="match status" value="1"/>
</dbReference>
<sequence>MILEHSNRINVHDNQRRVKVVAFGSYHSGKTSFIKRIDPDPLLTEARNHDGTTTVALDMGIRYHKGYKLYVYGTPGQERFEVAREVVAFGLNAGLVVVDSTRGMTEFEKRVLSELRGSGIPCIVLANKSDLPGASVEKVREDAGGYDDVFPISSVTGKGVDAVLDRIVELASALRSN</sequence>
<dbReference type="InterPro" id="IPR005225">
    <property type="entry name" value="Small_GTP-bd"/>
</dbReference>
<dbReference type="AlphaFoldDB" id="A0AAP2W7C4"/>
<dbReference type="InterPro" id="IPR027417">
    <property type="entry name" value="P-loop_NTPase"/>
</dbReference>
<feature type="domain" description="Tr-type G" evidence="1">
    <location>
        <begin position="62"/>
        <end position="171"/>
    </location>
</feature>
<dbReference type="EMBL" id="PGCK01000016">
    <property type="protein sequence ID" value="MCD1296277.1"/>
    <property type="molecule type" value="Genomic_DNA"/>
</dbReference>
<dbReference type="SUPFAM" id="SSF52540">
    <property type="entry name" value="P-loop containing nucleoside triphosphate hydrolases"/>
    <property type="match status" value="1"/>
</dbReference>
<evidence type="ECO:0000313" key="2">
    <source>
        <dbReference type="EMBL" id="MCD1296277.1"/>
    </source>
</evidence>
<proteinExistence type="predicted"/>
<dbReference type="PRINTS" id="PR00449">
    <property type="entry name" value="RASTRNSFRMNG"/>
</dbReference>
<dbReference type="Gene3D" id="3.40.50.300">
    <property type="entry name" value="P-loop containing nucleotide triphosphate hydrolases"/>
    <property type="match status" value="1"/>
</dbReference>
<dbReference type="PANTHER" id="PTHR42708:SF1">
    <property type="entry name" value="GLIDING MOTILITY PROTEIN MGLA"/>
    <property type="match status" value="1"/>
</dbReference>
<dbReference type="Pfam" id="PF00009">
    <property type="entry name" value="GTP_EFTU"/>
    <property type="match status" value="1"/>
</dbReference>
<dbReference type="GO" id="GO:0003924">
    <property type="term" value="F:GTPase activity"/>
    <property type="evidence" value="ECO:0007669"/>
    <property type="project" value="InterPro"/>
</dbReference>
<dbReference type="NCBIfam" id="TIGR00231">
    <property type="entry name" value="small_GTP"/>
    <property type="match status" value="1"/>
</dbReference>
<comment type="caution">
    <text evidence="2">The sequence shown here is derived from an EMBL/GenBank/DDBJ whole genome shotgun (WGS) entry which is preliminary data.</text>
</comment>
<dbReference type="CDD" id="cd00882">
    <property type="entry name" value="Ras_like_GTPase"/>
    <property type="match status" value="1"/>
</dbReference>
<gene>
    <name evidence="2" type="ORF">CUJ83_14840</name>
</gene>
<evidence type="ECO:0000259" key="1">
    <source>
        <dbReference type="Pfam" id="PF00009"/>
    </source>
</evidence>
<protein>
    <submittedName>
        <fullName evidence="2">GTP-binding protein</fullName>
    </submittedName>
</protein>
<dbReference type="Proteomes" id="UP001320159">
    <property type="component" value="Unassembled WGS sequence"/>
</dbReference>
<dbReference type="GO" id="GO:0005525">
    <property type="term" value="F:GTP binding"/>
    <property type="evidence" value="ECO:0007669"/>
    <property type="project" value="InterPro"/>
</dbReference>
<accession>A0AAP2W7C4</accession>